<reference evidence="5" key="3">
    <citation type="submission" date="2018-07" db="EMBL/GenBank/DDBJ databases">
        <authorList>
            <person name="Mckenzie S.K."/>
            <person name="Kronauer D.J.C."/>
        </authorList>
    </citation>
    <scope>NUCLEOTIDE SEQUENCE</scope>
    <source>
        <strain evidence="5">Clonal line C1</strain>
    </source>
</reference>
<gene>
    <name evidence="5" type="ORF">DMN91_008916</name>
    <name evidence="4" type="ORF">X777_03765</name>
</gene>
<dbReference type="InterPro" id="IPR027417">
    <property type="entry name" value="P-loop_NTPase"/>
</dbReference>
<sequence length="324" mass="38212">MQPFVFSTIENERGAKLDEMFELRPSFLKVQPGNCLLPPKFVFYAQKIRDLTVYEDDVWAISHPRTGSHWAQEMIWCVGNDFDYEKARTLFIVRSPLLEGSAVMINGEYDEWFRKLGDSVENIKNMPRPRYIKSHLPWALLPKQLCEKRPKIIYITRNPKDTCVSFYHYCRAFHGMKGDFQEFAELMLQDSTPLSPFWDHVLPFWKMREQDNMLFLTYEEMKRNQVAVIKRAAEFLGKSVTDEQIVELCEHLKFSKMATNPAVNMELVLIRNEDPDSKFIRKGKVGDWRNYMSPDLARRFDEWTDEHLRGTGLGFRTDSIPDEE</sequence>
<dbReference type="Proteomes" id="UP000279307">
    <property type="component" value="Chromosome 9"/>
</dbReference>
<dbReference type="InterPro" id="IPR000863">
    <property type="entry name" value="Sulfotransferase_dom"/>
</dbReference>
<dbReference type="EMBL" id="QOIP01000009">
    <property type="protein sequence ID" value="RLU18559.1"/>
    <property type="molecule type" value="Genomic_DNA"/>
</dbReference>
<evidence type="ECO:0000256" key="2">
    <source>
        <dbReference type="ARBA" id="ARBA00022679"/>
    </source>
</evidence>
<keyword evidence="6" id="KW-1185">Reference proteome</keyword>
<accession>A0A026WIM8</accession>
<reference evidence="5" key="2">
    <citation type="journal article" date="2018" name="Genome Res.">
        <title>The genomic architecture and molecular evolution of ant odorant receptors.</title>
        <authorList>
            <person name="McKenzie S.K."/>
            <person name="Kronauer D.J.C."/>
        </authorList>
    </citation>
    <scope>NUCLEOTIDE SEQUENCE [LARGE SCALE GENOMIC DNA]</scope>
    <source>
        <strain evidence="5">Clonal line C1</strain>
    </source>
</reference>
<keyword evidence="2 4" id="KW-0808">Transferase</keyword>
<dbReference type="PANTHER" id="PTHR11783">
    <property type="entry name" value="SULFOTRANSFERASE SULT"/>
    <property type="match status" value="1"/>
</dbReference>
<evidence type="ECO:0000313" key="4">
    <source>
        <dbReference type="EMBL" id="EZA55511.1"/>
    </source>
</evidence>
<evidence type="ECO:0000313" key="5">
    <source>
        <dbReference type="EMBL" id="RLU18559.1"/>
    </source>
</evidence>
<dbReference type="SUPFAM" id="SSF52540">
    <property type="entry name" value="P-loop containing nucleoside triphosphate hydrolases"/>
    <property type="match status" value="1"/>
</dbReference>
<dbReference type="GO" id="GO:0008146">
    <property type="term" value="F:sulfotransferase activity"/>
    <property type="evidence" value="ECO:0007669"/>
    <property type="project" value="InterPro"/>
</dbReference>
<name>A0A026WIM8_OOCBI</name>
<feature type="domain" description="Sulfotransferase" evidence="3">
    <location>
        <begin position="56"/>
        <end position="312"/>
    </location>
</feature>
<dbReference type="OMA" id="LGGHTPM"/>
<proteinExistence type="inferred from homology"/>
<reference evidence="4 6" key="1">
    <citation type="journal article" date="2014" name="Curr. Biol.">
        <title>The genome of the clonal raider ant Cerapachys biroi.</title>
        <authorList>
            <person name="Oxley P.R."/>
            <person name="Ji L."/>
            <person name="Fetter-Pruneda I."/>
            <person name="McKenzie S.K."/>
            <person name="Li C."/>
            <person name="Hu H."/>
            <person name="Zhang G."/>
            <person name="Kronauer D.J."/>
        </authorList>
    </citation>
    <scope>NUCLEOTIDE SEQUENCE [LARGE SCALE GENOMIC DNA]</scope>
</reference>
<dbReference type="Proteomes" id="UP000053097">
    <property type="component" value="Unassembled WGS sequence"/>
</dbReference>
<dbReference type="EMBL" id="KK107199">
    <property type="protein sequence ID" value="EZA55511.1"/>
    <property type="molecule type" value="Genomic_DNA"/>
</dbReference>
<protein>
    <submittedName>
        <fullName evidence="4">Sulfotransferase family cytosolic 1B member</fullName>
    </submittedName>
</protein>
<dbReference type="Gene3D" id="3.40.50.300">
    <property type="entry name" value="P-loop containing nucleotide triphosphate hydrolases"/>
    <property type="match status" value="1"/>
</dbReference>
<organism evidence="4 6">
    <name type="scientific">Ooceraea biroi</name>
    <name type="common">Clonal raider ant</name>
    <name type="synonym">Cerapachys biroi</name>
    <dbReference type="NCBI Taxonomy" id="2015173"/>
    <lineage>
        <taxon>Eukaryota</taxon>
        <taxon>Metazoa</taxon>
        <taxon>Ecdysozoa</taxon>
        <taxon>Arthropoda</taxon>
        <taxon>Hexapoda</taxon>
        <taxon>Insecta</taxon>
        <taxon>Pterygota</taxon>
        <taxon>Neoptera</taxon>
        <taxon>Endopterygota</taxon>
        <taxon>Hymenoptera</taxon>
        <taxon>Apocrita</taxon>
        <taxon>Aculeata</taxon>
        <taxon>Formicoidea</taxon>
        <taxon>Formicidae</taxon>
        <taxon>Dorylinae</taxon>
        <taxon>Ooceraea</taxon>
    </lineage>
</organism>
<dbReference type="Pfam" id="PF00685">
    <property type="entry name" value="Sulfotransfer_1"/>
    <property type="match status" value="1"/>
</dbReference>
<comment type="similarity">
    <text evidence="1">Belongs to the sulfotransferase 1 family.</text>
</comment>
<dbReference type="OrthoDB" id="205623at2759"/>
<evidence type="ECO:0000259" key="3">
    <source>
        <dbReference type="Pfam" id="PF00685"/>
    </source>
</evidence>
<dbReference type="AlphaFoldDB" id="A0A026WIM8"/>
<evidence type="ECO:0000313" key="6">
    <source>
        <dbReference type="Proteomes" id="UP000053097"/>
    </source>
</evidence>
<evidence type="ECO:0000256" key="1">
    <source>
        <dbReference type="ARBA" id="ARBA00005771"/>
    </source>
</evidence>